<sequence length="221" mass="25163">MIDFLLDMDMPMLSMTLKQFLNHEATAVNRVFSRKCAIDLCKRLHPRKVYKANNMSKISRYPSDGKVYVGDLGSSASKQQLEDAFSYYGPLRNVWVARNPPGFAFVEFEDPRDAEDAVRGLDGRILCGRRGPVRDQNPNQDHDRDHGRDRVHVPAQDLAVIVRVLAHHDAAHLIAGAFVPRINIARSGSLFPKIEAGRNLDRVPDREADKWLSKIRFVEFR</sequence>
<dbReference type="InterPro" id="IPR035979">
    <property type="entry name" value="RBD_domain_sf"/>
</dbReference>
<dbReference type="PROSITE" id="PS50102">
    <property type="entry name" value="RRM"/>
    <property type="match status" value="1"/>
</dbReference>
<reference evidence="5" key="1">
    <citation type="submission" date="2011-02" db="EMBL/GenBank/DDBJ databases">
        <title>The genome of the leaf-cutting ant Acromyrmex echinatior suggests key adaptations to social evolution and fungus farming.</title>
        <authorList>
            <person name="Nygaard S."/>
            <person name="Zhang G."/>
        </authorList>
    </citation>
    <scope>NUCLEOTIDE SEQUENCE</scope>
</reference>
<dbReference type="Pfam" id="PF00076">
    <property type="entry name" value="RRM_1"/>
    <property type="match status" value="1"/>
</dbReference>
<keyword evidence="1 2" id="KW-0694">RNA-binding</keyword>
<feature type="compositionally biased region" description="Basic and acidic residues" evidence="3">
    <location>
        <begin position="140"/>
        <end position="149"/>
    </location>
</feature>
<evidence type="ECO:0000259" key="4">
    <source>
        <dbReference type="PROSITE" id="PS50102"/>
    </source>
</evidence>
<name>F4X435_ACREC</name>
<evidence type="ECO:0000256" key="3">
    <source>
        <dbReference type="SAM" id="MobiDB-lite"/>
    </source>
</evidence>
<dbReference type="InterPro" id="IPR000504">
    <property type="entry name" value="RRM_dom"/>
</dbReference>
<dbReference type="PANTHER" id="PTHR23147">
    <property type="entry name" value="SERINE/ARGININE RICH SPLICING FACTOR"/>
    <property type="match status" value="1"/>
</dbReference>
<evidence type="ECO:0000256" key="2">
    <source>
        <dbReference type="PROSITE-ProRule" id="PRU00176"/>
    </source>
</evidence>
<dbReference type="eggNOG" id="KOG0107">
    <property type="taxonomic scope" value="Eukaryota"/>
</dbReference>
<organism evidence="6">
    <name type="scientific">Acromyrmex echinatior</name>
    <name type="common">Panamanian leafcutter ant</name>
    <name type="synonym">Acromyrmex octospinosus echinatior</name>
    <dbReference type="NCBI Taxonomy" id="103372"/>
    <lineage>
        <taxon>Eukaryota</taxon>
        <taxon>Metazoa</taxon>
        <taxon>Ecdysozoa</taxon>
        <taxon>Arthropoda</taxon>
        <taxon>Hexapoda</taxon>
        <taxon>Insecta</taxon>
        <taxon>Pterygota</taxon>
        <taxon>Neoptera</taxon>
        <taxon>Endopterygota</taxon>
        <taxon>Hymenoptera</taxon>
        <taxon>Apocrita</taxon>
        <taxon>Aculeata</taxon>
        <taxon>Formicoidea</taxon>
        <taxon>Formicidae</taxon>
        <taxon>Myrmicinae</taxon>
        <taxon>Acromyrmex</taxon>
    </lineage>
</organism>
<dbReference type="OrthoDB" id="5970at2759"/>
<dbReference type="Gene3D" id="3.30.70.330">
    <property type="match status" value="1"/>
</dbReference>
<feature type="domain" description="RRM" evidence="4">
    <location>
        <begin position="65"/>
        <end position="138"/>
    </location>
</feature>
<dbReference type="FunFam" id="3.30.70.330:FF:001074">
    <property type="entry name" value="Splicing factor, arginine/serine-rich 7"/>
    <property type="match status" value="1"/>
</dbReference>
<dbReference type="InParanoid" id="F4X435"/>
<dbReference type="AlphaFoldDB" id="F4X435"/>
<gene>
    <name evidence="5" type="ORF">G5I_13085</name>
</gene>
<dbReference type="InterPro" id="IPR012677">
    <property type="entry name" value="Nucleotide-bd_a/b_plait_sf"/>
</dbReference>
<dbReference type="GO" id="GO:0003723">
    <property type="term" value="F:RNA binding"/>
    <property type="evidence" value="ECO:0007669"/>
    <property type="project" value="UniProtKB-UniRule"/>
</dbReference>
<protein>
    <submittedName>
        <fullName evidence="5">Splicing factor, arginine/serine-rich 7</fullName>
    </submittedName>
</protein>
<feature type="region of interest" description="Disordered" evidence="3">
    <location>
        <begin position="129"/>
        <end position="149"/>
    </location>
</feature>
<evidence type="ECO:0000313" key="6">
    <source>
        <dbReference type="Proteomes" id="UP000007755"/>
    </source>
</evidence>
<dbReference type="EMBL" id="GL888625">
    <property type="protein sequence ID" value="EGI58759.1"/>
    <property type="molecule type" value="Genomic_DNA"/>
</dbReference>
<dbReference type="SUPFAM" id="SSF54928">
    <property type="entry name" value="RNA-binding domain, RBD"/>
    <property type="match status" value="1"/>
</dbReference>
<accession>F4X435</accession>
<dbReference type="SMART" id="SM00360">
    <property type="entry name" value="RRM"/>
    <property type="match status" value="1"/>
</dbReference>
<dbReference type="InterPro" id="IPR050907">
    <property type="entry name" value="SRSF"/>
</dbReference>
<dbReference type="STRING" id="103372.F4X435"/>
<keyword evidence="6" id="KW-1185">Reference proteome</keyword>
<dbReference type="Proteomes" id="UP000007755">
    <property type="component" value="Unassembled WGS sequence"/>
</dbReference>
<proteinExistence type="predicted"/>
<evidence type="ECO:0000256" key="1">
    <source>
        <dbReference type="ARBA" id="ARBA00022884"/>
    </source>
</evidence>
<evidence type="ECO:0000313" key="5">
    <source>
        <dbReference type="EMBL" id="EGI58759.1"/>
    </source>
</evidence>